<dbReference type="Pfam" id="PF00712">
    <property type="entry name" value="DNA_pol3_beta"/>
    <property type="match status" value="1"/>
</dbReference>
<evidence type="ECO:0000313" key="15">
    <source>
        <dbReference type="Proteomes" id="UP000318017"/>
    </source>
</evidence>
<dbReference type="Proteomes" id="UP000318017">
    <property type="component" value="Chromosome"/>
</dbReference>
<dbReference type="InterPro" id="IPR001001">
    <property type="entry name" value="DNA_polIII_beta"/>
</dbReference>
<dbReference type="InterPro" id="IPR022637">
    <property type="entry name" value="DNA_polIII_beta_cen"/>
</dbReference>
<evidence type="ECO:0000256" key="1">
    <source>
        <dbReference type="ARBA" id="ARBA00004496"/>
    </source>
</evidence>
<comment type="function">
    <text evidence="10">Confers DNA tethering and processivity to DNA polymerases and other proteins. Acts as a clamp, forming a ring around DNA (a reaction catalyzed by the clamp-loading complex) which diffuses in an ATP-independent manner freely and bidirectionally along dsDNA. Initially characterized for its ability to contact the catalytic subunit of DNA polymerase III (Pol III), a complex, multichain enzyme responsible for most of the replicative synthesis in bacteria; Pol III exhibits 3'-5' exonuclease proofreading activity. The beta chain is required for initiation of replication as well as for processivity of DNA replication.</text>
</comment>
<evidence type="ECO:0000256" key="6">
    <source>
        <dbReference type="ARBA" id="ARBA00022695"/>
    </source>
</evidence>
<dbReference type="Gene3D" id="3.10.150.10">
    <property type="entry name" value="DNA Polymerase III, subunit A, domain 2"/>
    <property type="match status" value="1"/>
</dbReference>
<dbReference type="Pfam" id="PF02768">
    <property type="entry name" value="DNA_pol3_beta_3"/>
    <property type="match status" value="1"/>
</dbReference>
<dbReference type="GO" id="GO:0005737">
    <property type="term" value="C:cytoplasm"/>
    <property type="evidence" value="ECO:0007669"/>
    <property type="project" value="UniProtKB-SubCell"/>
</dbReference>
<evidence type="ECO:0000256" key="10">
    <source>
        <dbReference type="PIRNR" id="PIRNR000804"/>
    </source>
</evidence>
<gene>
    <name evidence="14" type="primary">dnaN</name>
    <name evidence="14" type="ORF">Q31a_00030</name>
</gene>
<evidence type="ECO:0000256" key="4">
    <source>
        <dbReference type="ARBA" id="ARBA00022490"/>
    </source>
</evidence>
<feature type="domain" description="DNA polymerase III beta sliding clamp N-terminal" evidence="11">
    <location>
        <begin position="1"/>
        <end position="118"/>
    </location>
</feature>
<feature type="domain" description="DNA polymerase III beta sliding clamp C-terminal" evidence="13">
    <location>
        <begin position="248"/>
        <end position="367"/>
    </location>
</feature>
<keyword evidence="7 10" id="KW-0235">DNA replication</keyword>
<dbReference type="InterPro" id="IPR046938">
    <property type="entry name" value="DNA_clamp_sf"/>
</dbReference>
<dbReference type="GO" id="GO:0003677">
    <property type="term" value="F:DNA binding"/>
    <property type="evidence" value="ECO:0007669"/>
    <property type="project" value="UniProtKB-UniRule"/>
</dbReference>
<keyword evidence="4 10" id="KW-0963">Cytoplasm</keyword>
<dbReference type="AlphaFoldDB" id="A0A518FZM8"/>
<evidence type="ECO:0000259" key="13">
    <source>
        <dbReference type="Pfam" id="PF02768"/>
    </source>
</evidence>
<evidence type="ECO:0000313" key="14">
    <source>
        <dbReference type="EMBL" id="QDV21724.1"/>
    </source>
</evidence>
<dbReference type="SUPFAM" id="SSF55979">
    <property type="entry name" value="DNA clamp"/>
    <property type="match status" value="3"/>
</dbReference>
<dbReference type="GO" id="GO:0008408">
    <property type="term" value="F:3'-5' exonuclease activity"/>
    <property type="evidence" value="ECO:0007669"/>
    <property type="project" value="InterPro"/>
</dbReference>
<keyword evidence="15" id="KW-1185">Reference proteome</keyword>
<organism evidence="14 15">
    <name type="scientific">Aureliella helgolandensis</name>
    <dbReference type="NCBI Taxonomy" id="2527968"/>
    <lineage>
        <taxon>Bacteria</taxon>
        <taxon>Pseudomonadati</taxon>
        <taxon>Planctomycetota</taxon>
        <taxon>Planctomycetia</taxon>
        <taxon>Pirellulales</taxon>
        <taxon>Pirellulaceae</taxon>
        <taxon>Aureliella</taxon>
    </lineage>
</organism>
<keyword evidence="6 10" id="KW-0548">Nucleotidyltransferase</keyword>
<protein>
    <recommendedName>
        <fullName evidence="3 10">Beta sliding clamp</fullName>
    </recommendedName>
</protein>
<dbReference type="PANTHER" id="PTHR30478">
    <property type="entry name" value="DNA POLYMERASE III SUBUNIT BETA"/>
    <property type="match status" value="1"/>
</dbReference>
<dbReference type="Pfam" id="PF02767">
    <property type="entry name" value="DNA_pol3_beta_2"/>
    <property type="match status" value="1"/>
</dbReference>
<evidence type="ECO:0000256" key="8">
    <source>
        <dbReference type="ARBA" id="ARBA00022932"/>
    </source>
</evidence>
<dbReference type="PIRSF" id="PIRSF000804">
    <property type="entry name" value="DNA_pol_III_b"/>
    <property type="match status" value="1"/>
</dbReference>
<dbReference type="KEGG" id="ahel:Q31a_00030"/>
<reference evidence="14 15" key="1">
    <citation type="submission" date="2019-02" db="EMBL/GenBank/DDBJ databases">
        <title>Deep-cultivation of Planctomycetes and their phenomic and genomic characterization uncovers novel biology.</title>
        <authorList>
            <person name="Wiegand S."/>
            <person name="Jogler M."/>
            <person name="Boedeker C."/>
            <person name="Pinto D."/>
            <person name="Vollmers J."/>
            <person name="Rivas-Marin E."/>
            <person name="Kohn T."/>
            <person name="Peeters S.H."/>
            <person name="Heuer A."/>
            <person name="Rast P."/>
            <person name="Oberbeckmann S."/>
            <person name="Bunk B."/>
            <person name="Jeske O."/>
            <person name="Meyerdierks A."/>
            <person name="Storesund J.E."/>
            <person name="Kallscheuer N."/>
            <person name="Luecker S."/>
            <person name="Lage O.M."/>
            <person name="Pohl T."/>
            <person name="Merkel B.J."/>
            <person name="Hornburger P."/>
            <person name="Mueller R.-W."/>
            <person name="Bruemmer F."/>
            <person name="Labrenz M."/>
            <person name="Spormann A.M."/>
            <person name="Op den Camp H."/>
            <person name="Overmann J."/>
            <person name="Amann R."/>
            <person name="Jetten M.S.M."/>
            <person name="Mascher T."/>
            <person name="Medema M.H."/>
            <person name="Devos D.P."/>
            <person name="Kaster A.-K."/>
            <person name="Ovreas L."/>
            <person name="Rohde M."/>
            <person name="Galperin M.Y."/>
            <person name="Jogler C."/>
        </authorList>
    </citation>
    <scope>NUCLEOTIDE SEQUENCE [LARGE SCALE GENOMIC DNA]</scope>
    <source>
        <strain evidence="14 15">Q31a</strain>
    </source>
</reference>
<evidence type="ECO:0000256" key="9">
    <source>
        <dbReference type="ARBA" id="ARBA00023125"/>
    </source>
</evidence>
<keyword evidence="5 10" id="KW-0808">Transferase</keyword>
<dbReference type="CDD" id="cd00140">
    <property type="entry name" value="beta_clamp"/>
    <property type="match status" value="1"/>
</dbReference>
<comment type="subcellular location">
    <subcellularLocation>
        <location evidence="1 10">Cytoplasm</location>
    </subcellularLocation>
</comment>
<dbReference type="GO" id="GO:0009360">
    <property type="term" value="C:DNA polymerase III complex"/>
    <property type="evidence" value="ECO:0007669"/>
    <property type="project" value="InterPro"/>
</dbReference>
<comment type="subunit">
    <text evidence="10">Forms a ring-shaped head-to-tail homodimer around DNA.</text>
</comment>
<evidence type="ECO:0000259" key="12">
    <source>
        <dbReference type="Pfam" id="PF02767"/>
    </source>
</evidence>
<name>A0A518FZM8_9BACT</name>
<dbReference type="SMART" id="SM00480">
    <property type="entry name" value="POL3Bc"/>
    <property type="match status" value="1"/>
</dbReference>
<sequence length="371" mass="40400">MKISCDREKLANAFQLAGSVALARSPKEILQNVKIEASDEHVTLMATDMETGIRIEIDGVEVETAGKALLHVARVGMILRESSDERLSIESDGSATVIKGTHSEFNLPSSNPDEFPTVAGFEEEAYHELPARLFREMVKRTAFATDADSSRFALGGVLLEMSGEDVLAVGTDGRRLARMIGAGKSVGDHATSGNSTIIPTRSLTLMERAIGDKEDVVHIAARNNDVLLRTTRCTIYSRLVEGRYPNWRQVIPSREGSAIIDMTVGPFFNVIRQAAIVADQETRGLDMEFGNGTLVLTAKTADLGQSRVELPIDYDGESIKLKLDYRFVGDFLKVLPPDAKFKLDVASGTQPALMTTDDGYAYVVMPMALDG</sequence>
<evidence type="ECO:0000256" key="2">
    <source>
        <dbReference type="ARBA" id="ARBA00010752"/>
    </source>
</evidence>
<feature type="domain" description="DNA polymerase III beta sliding clamp central" evidence="12">
    <location>
        <begin position="129"/>
        <end position="246"/>
    </location>
</feature>
<dbReference type="GO" id="GO:0003887">
    <property type="term" value="F:DNA-directed DNA polymerase activity"/>
    <property type="evidence" value="ECO:0007669"/>
    <property type="project" value="UniProtKB-UniRule"/>
</dbReference>
<dbReference type="OrthoDB" id="8421503at2"/>
<accession>A0A518FZM8</accession>
<keyword evidence="8 10" id="KW-0239">DNA-directed DNA polymerase</keyword>
<dbReference type="Gene3D" id="3.70.10.10">
    <property type="match status" value="1"/>
</dbReference>
<comment type="similarity">
    <text evidence="2 10">Belongs to the beta sliding clamp family.</text>
</comment>
<evidence type="ECO:0000259" key="11">
    <source>
        <dbReference type="Pfam" id="PF00712"/>
    </source>
</evidence>
<keyword evidence="9" id="KW-0238">DNA-binding</keyword>
<dbReference type="RefSeq" id="WP_145072349.1">
    <property type="nucleotide sequence ID" value="NZ_CP036298.1"/>
</dbReference>
<evidence type="ECO:0000256" key="3">
    <source>
        <dbReference type="ARBA" id="ARBA00021035"/>
    </source>
</evidence>
<dbReference type="InterPro" id="IPR022634">
    <property type="entry name" value="DNA_polIII_beta_N"/>
</dbReference>
<dbReference type="EMBL" id="CP036298">
    <property type="protein sequence ID" value="QDV21724.1"/>
    <property type="molecule type" value="Genomic_DNA"/>
</dbReference>
<evidence type="ECO:0000256" key="5">
    <source>
        <dbReference type="ARBA" id="ARBA00022679"/>
    </source>
</evidence>
<proteinExistence type="inferred from homology"/>
<dbReference type="NCBIfam" id="TIGR00663">
    <property type="entry name" value="dnan"/>
    <property type="match status" value="1"/>
</dbReference>
<dbReference type="InterPro" id="IPR022635">
    <property type="entry name" value="DNA_polIII_beta_C"/>
</dbReference>
<evidence type="ECO:0000256" key="7">
    <source>
        <dbReference type="ARBA" id="ARBA00022705"/>
    </source>
</evidence>
<dbReference type="GO" id="GO:0006271">
    <property type="term" value="P:DNA strand elongation involved in DNA replication"/>
    <property type="evidence" value="ECO:0007669"/>
    <property type="project" value="TreeGrafter"/>
</dbReference>
<dbReference type="PANTHER" id="PTHR30478:SF0">
    <property type="entry name" value="BETA SLIDING CLAMP"/>
    <property type="match status" value="1"/>
</dbReference>